<organism evidence="1">
    <name type="scientific">Solanum chacoense</name>
    <name type="common">Chaco potato</name>
    <dbReference type="NCBI Taxonomy" id="4108"/>
    <lineage>
        <taxon>Eukaryota</taxon>
        <taxon>Viridiplantae</taxon>
        <taxon>Streptophyta</taxon>
        <taxon>Embryophyta</taxon>
        <taxon>Tracheophyta</taxon>
        <taxon>Spermatophyta</taxon>
        <taxon>Magnoliopsida</taxon>
        <taxon>eudicotyledons</taxon>
        <taxon>Gunneridae</taxon>
        <taxon>Pentapetalae</taxon>
        <taxon>asterids</taxon>
        <taxon>lamiids</taxon>
        <taxon>Solanales</taxon>
        <taxon>Solanaceae</taxon>
        <taxon>Solanoideae</taxon>
        <taxon>Solaneae</taxon>
        <taxon>Solanum</taxon>
    </lineage>
</organism>
<name>A0A0V0GX62_SOLCH</name>
<dbReference type="AlphaFoldDB" id="A0A0V0GX62"/>
<sequence>MGISSLILPNFKMNVFAGRKEITTFNLSLLHSICKANAETLILQNNTINENIELLDDKMTIRKE</sequence>
<dbReference type="EMBL" id="GEDG01029439">
    <property type="protein sequence ID" value="JAP12541.1"/>
    <property type="molecule type" value="Transcribed_RNA"/>
</dbReference>
<accession>A0A0V0GX62</accession>
<proteinExistence type="predicted"/>
<reference evidence="1" key="1">
    <citation type="submission" date="2015-12" db="EMBL/GenBank/DDBJ databases">
        <title>Gene expression during late stages of embryo sac development: a critical building block for successful pollen-pistil interactions.</title>
        <authorList>
            <person name="Liu Y."/>
            <person name="Joly V."/>
            <person name="Sabar M."/>
            <person name="Matton D.P."/>
        </authorList>
    </citation>
    <scope>NUCLEOTIDE SEQUENCE</scope>
</reference>
<protein>
    <submittedName>
        <fullName evidence="1">Putative ovule protein</fullName>
    </submittedName>
</protein>
<evidence type="ECO:0000313" key="1">
    <source>
        <dbReference type="EMBL" id="JAP12541.1"/>
    </source>
</evidence>